<proteinExistence type="predicted"/>
<protein>
    <submittedName>
        <fullName evidence="1">Uncharacterized protein</fullName>
    </submittedName>
</protein>
<accession>A0A6S6RBJ6</accession>
<dbReference type="AlphaFoldDB" id="A0A6S6RBJ6"/>
<name>A0A6S6RBJ6_9FIRM</name>
<dbReference type="InterPro" id="IPR043770">
    <property type="entry name" value="DUF5716_C"/>
</dbReference>
<keyword evidence="2" id="KW-1185">Reference proteome</keyword>
<sequence length="428" mass="48996">MGETKNLLVGFDLCNDFSQISCFSYKTYEPESICPTSDKNKYIIPTVLGVKAGSKEWVYGEEALVLSEGNTGVVIRDLVKRAEKGEETEIYGVQFTPLLLLEKFFRKSLQLLKVYYPGNSILKLVVTLRDLNENLRETIYAALENLGIGKDRAFIQNHAQSYQYYALSQPKELWINDVVLFEYDEEGLIYQQITINRKVKPYVVAIQKKDMSEIMKLEMLEEFEDMDKLAFLFAGIAKKALHKQIVSTIYVTGKGFDSNWADSVLKELCVGRRVFKGQNLFTKGACYAAKELSGERKLEEFLILDGDMITGSFYIQGYYDAKTAEAVLARAATPWYEIDEKLDLLLDDTNQITLYYKDLLKHGITEYSLFLDGLPNRPNKTTRVEVRLKFFAKTVAVLTVKDKGFGNFFPSTNRIWEKEINLSEEDLT</sequence>
<gene>
    <name evidence="1" type="ORF">acsn021_37300</name>
</gene>
<dbReference type="KEGG" id="acel:acsn021_37300"/>
<reference evidence="1 2" key="1">
    <citation type="journal article" date="2016" name="Int. J. Syst. Evol. Microbiol.">
        <title>Descriptions of Anaerotaenia torta gen. nov., sp. nov. and Anaerocolumna cellulosilytica gen. nov., sp. nov. isolated from a methanogenic reactor of cattle waste.</title>
        <authorList>
            <person name="Uek A."/>
            <person name="Ohtaki Y."/>
            <person name="Kaku N."/>
            <person name="Ueki K."/>
        </authorList>
    </citation>
    <scope>NUCLEOTIDE SEQUENCE [LARGE SCALE GENOMIC DNA]</scope>
    <source>
        <strain evidence="1 2">SN021</strain>
    </source>
</reference>
<dbReference type="Pfam" id="PF18980">
    <property type="entry name" value="DUF5716_C"/>
    <property type="match status" value="1"/>
</dbReference>
<dbReference type="Proteomes" id="UP000515561">
    <property type="component" value="Chromosome"/>
</dbReference>
<dbReference type="EMBL" id="AP023367">
    <property type="protein sequence ID" value="BCJ96161.1"/>
    <property type="molecule type" value="Genomic_DNA"/>
</dbReference>
<evidence type="ECO:0000313" key="2">
    <source>
        <dbReference type="Proteomes" id="UP000515561"/>
    </source>
</evidence>
<organism evidence="1 2">
    <name type="scientific">Anaerocolumna cellulosilytica</name>
    <dbReference type="NCBI Taxonomy" id="433286"/>
    <lineage>
        <taxon>Bacteria</taxon>
        <taxon>Bacillati</taxon>
        <taxon>Bacillota</taxon>
        <taxon>Clostridia</taxon>
        <taxon>Lachnospirales</taxon>
        <taxon>Lachnospiraceae</taxon>
        <taxon>Anaerocolumna</taxon>
    </lineage>
</organism>
<evidence type="ECO:0000313" key="1">
    <source>
        <dbReference type="EMBL" id="BCJ96161.1"/>
    </source>
</evidence>
<dbReference type="RefSeq" id="WP_184091636.1">
    <property type="nucleotide sequence ID" value="NZ_AP023367.1"/>
</dbReference>